<dbReference type="GO" id="GO:0030956">
    <property type="term" value="C:glutamyl-tRNA(Gln) amidotransferase complex"/>
    <property type="evidence" value="ECO:0007669"/>
    <property type="project" value="TreeGrafter"/>
</dbReference>
<sequence>MTKEEVEHLAKLARIELSPAEVETFTTEISAILEYVSAVKDIAGDAADTAPTVGRHHNIFRKDEVTNEPNSFTEALLAEMPQTEGRFMVVKKILNTDS</sequence>
<dbReference type="InterPro" id="IPR003837">
    <property type="entry name" value="GatC"/>
</dbReference>
<comment type="caution">
    <text evidence="1">The sequence shown here is derived from an EMBL/GenBank/DDBJ whole genome shotgun (WGS) entry which is preliminary data.</text>
</comment>
<evidence type="ECO:0000313" key="2">
    <source>
        <dbReference type="Proteomes" id="UP000177325"/>
    </source>
</evidence>
<evidence type="ECO:0008006" key="3">
    <source>
        <dbReference type="Google" id="ProtNLM"/>
    </source>
</evidence>
<gene>
    <name evidence="1" type="ORF">A3G90_01895</name>
</gene>
<dbReference type="Pfam" id="PF02686">
    <property type="entry name" value="GatC"/>
    <property type="match status" value="1"/>
</dbReference>
<dbReference type="EMBL" id="MFMM01000001">
    <property type="protein sequence ID" value="OGG84814.1"/>
    <property type="molecule type" value="Genomic_DNA"/>
</dbReference>
<reference evidence="1 2" key="1">
    <citation type="journal article" date="2016" name="Nat. Commun.">
        <title>Thousands of microbial genomes shed light on interconnected biogeochemical processes in an aquifer system.</title>
        <authorList>
            <person name="Anantharaman K."/>
            <person name="Brown C.T."/>
            <person name="Hug L.A."/>
            <person name="Sharon I."/>
            <person name="Castelle C.J."/>
            <person name="Probst A.J."/>
            <person name="Thomas B.C."/>
            <person name="Singh A."/>
            <person name="Wilkins M.J."/>
            <person name="Karaoz U."/>
            <person name="Brodie E.L."/>
            <person name="Williams K.H."/>
            <person name="Hubbard S.S."/>
            <person name="Banfield J.F."/>
        </authorList>
    </citation>
    <scope>NUCLEOTIDE SEQUENCE [LARGE SCALE GENOMIC DNA]</scope>
</reference>
<evidence type="ECO:0000313" key="1">
    <source>
        <dbReference type="EMBL" id="OGG84814.1"/>
    </source>
</evidence>
<proteinExistence type="predicted"/>
<accession>A0A1F6FG16</accession>
<organism evidence="1 2">
    <name type="scientific">Candidatus Kaiserbacteria bacterium RIFCSPLOWO2_12_FULL_45_26</name>
    <dbReference type="NCBI Taxonomy" id="1798525"/>
    <lineage>
        <taxon>Bacteria</taxon>
        <taxon>Candidatus Kaiseribacteriota</taxon>
    </lineage>
</organism>
<dbReference type="PANTHER" id="PTHR15004">
    <property type="entry name" value="GLUTAMYL-TRNA(GLN) AMIDOTRANSFERASE SUBUNIT C, MITOCHONDRIAL"/>
    <property type="match status" value="1"/>
</dbReference>
<dbReference type="Proteomes" id="UP000177325">
    <property type="component" value="Unassembled WGS sequence"/>
</dbReference>
<dbReference type="InterPro" id="IPR036113">
    <property type="entry name" value="Asp/Glu-ADT_sf_sub_c"/>
</dbReference>
<protein>
    <recommendedName>
        <fullName evidence="3">Asp/Glu-ADT subunit C</fullName>
    </recommendedName>
</protein>
<dbReference type="PANTHER" id="PTHR15004:SF0">
    <property type="entry name" value="GLUTAMYL-TRNA(GLN) AMIDOTRANSFERASE SUBUNIT C, MITOCHONDRIAL"/>
    <property type="match status" value="1"/>
</dbReference>
<dbReference type="SUPFAM" id="SSF141000">
    <property type="entry name" value="Glu-tRNAGln amidotransferase C subunit"/>
    <property type="match status" value="1"/>
</dbReference>
<dbReference type="GO" id="GO:0070681">
    <property type="term" value="P:glutaminyl-tRNAGln biosynthesis via transamidation"/>
    <property type="evidence" value="ECO:0007669"/>
    <property type="project" value="TreeGrafter"/>
</dbReference>
<dbReference type="NCBIfam" id="TIGR00135">
    <property type="entry name" value="gatC"/>
    <property type="match status" value="1"/>
</dbReference>
<dbReference type="Gene3D" id="1.10.20.60">
    <property type="entry name" value="Glu-tRNAGln amidotransferase C subunit, N-terminal domain"/>
    <property type="match status" value="1"/>
</dbReference>
<dbReference type="AlphaFoldDB" id="A0A1F6FG16"/>
<dbReference type="STRING" id="1798525.A3G90_01895"/>
<name>A0A1F6FG16_9BACT</name>
<dbReference type="GO" id="GO:0006450">
    <property type="term" value="P:regulation of translational fidelity"/>
    <property type="evidence" value="ECO:0007669"/>
    <property type="project" value="InterPro"/>
</dbReference>